<sequence>MAALSGWQSEITPVTQWDDQPESAFVPPTGDQSDLGYVGTQACRRCHPSQYESYTETAHWRSCQPTEPANEAENATFVHEASSSRYEIYRSSGSLYHRETLLGNQRQTLAVTQLPVKLTIGSGTHARTYLCESNGKFLESPISWYRSAGWDLSPGYDTAIHPSFSRLASDDCLFCHVGMVERSVANDRAVKIVEHSISCERCHGPGRSHAQIHDADESGRDEQAEQLIDSLVHPGELSRDRSEAICQQCHLQGAAYATAADKRLWDFVPGESLAVVRTDFQFSSNDEFKVAGHVEQLHKSACYQGSETLTCITCHDPHHEPPQGSRVDYFRQKCVQCHASDSCGVEHDQRQRTNHNDCSDCHMPRRKTDVTHAALHQHEIGVYASDSTSLSNTTSSVDSGPRKESDTKLAPLLAWDGLSKPEQERRLILAVHYAVTSGTPVDRLADQVPWSIREAYNRIQSGSSDPAIEAAFARNAMTLGEARTAVGLARRLVTETNPGSRENNEARDILGEYALQTQDNAAALEQYRTLSKVRHDANDWYLLGMCERNAGNEASAIEAFRRSLAIRPDLIPAHVALEEMLMVEHPELANLHRNVRQALQALRPPVNTR</sequence>
<dbReference type="Gene3D" id="1.10.1130.10">
    <property type="entry name" value="Flavocytochrome C3, Chain A"/>
    <property type="match status" value="1"/>
</dbReference>
<dbReference type="RefSeq" id="WP_250930504.1">
    <property type="nucleotide sequence ID" value="NZ_JAMQBK010000057.1"/>
</dbReference>
<evidence type="ECO:0000313" key="5">
    <source>
        <dbReference type="EMBL" id="MCM2372870.1"/>
    </source>
</evidence>
<feature type="region of interest" description="Disordered" evidence="3">
    <location>
        <begin position="1"/>
        <end position="31"/>
    </location>
</feature>
<feature type="domain" description="Cytochrome c-552/4" evidence="4">
    <location>
        <begin position="168"/>
        <end position="204"/>
    </location>
</feature>
<organism evidence="5 6">
    <name type="scientific">Aporhodopirellula aestuarii</name>
    <dbReference type="NCBI Taxonomy" id="2950107"/>
    <lineage>
        <taxon>Bacteria</taxon>
        <taxon>Pseudomonadati</taxon>
        <taxon>Planctomycetota</taxon>
        <taxon>Planctomycetia</taxon>
        <taxon>Pirellulales</taxon>
        <taxon>Pirellulaceae</taxon>
        <taxon>Aporhodopirellula</taxon>
    </lineage>
</organism>
<dbReference type="PANTHER" id="PTHR35038:SF8">
    <property type="entry name" value="C-TYPE POLYHEME CYTOCHROME OMCC"/>
    <property type="match status" value="1"/>
</dbReference>
<evidence type="ECO:0000256" key="3">
    <source>
        <dbReference type="SAM" id="MobiDB-lite"/>
    </source>
</evidence>
<keyword evidence="1" id="KW-0732">Signal</keyword>
<accession>A0ABT0U7J0</accession>
<dbReference type="Proteomes" id="UP001202961">
    <property type="component" value="Unassembled WGS sequence"/>
</dbReference>
<evidence type="ECO:0000256" key="1">
    <source>
        <dbReference type="ARBA" id="ARBA00022729"/>
    </source>
</evidence>
<evidence type="ECO:0000313" key="6">
    <source>
        <dbReference type="Proteomes" id="UP001202961"/>
    </source>
</evidence>
<feature type="region of interest" description="Disordered" evidence="3">
    <location>
        <begin position="386"/>
        <end position="405"/>
    </location>
</feature>
<dbReference type="PANTHER" id="PTHR35038">
    <property type="entry name" value="DISSIMILATORY SULFITE REDUCTASE SIRA"/>
    <property type="match status" value="1"/>
</dbReference>
<gene>
    <name evidence="5" type="ORF">NB063_19840</name>
</gene>
<keyword evidence="2" id="KW-0802">TPR repeat</keyword>
<dbReference type="EMBL" id="JAMQBK010000057">
    <property type="protein sequence ID" value="MCM2372870.1"/>
    <property type="molecule type" value="Genomic_DNA"/>
</dbReference>
<feature type="repeat" description="TPR" evidence="2">
    <location>
        <begin position="537"/>
        <end position="570"/>
    </location>
</feature>
<dbReference type="InterPro" id="IPR019734">
    <property type="entry name" value="TPR_rpt"/>
</dbReference>
<feature type="compositionally biased region" description="Low complexity" evidence="3">
    <location>
        <begin position="386"/>
        <end position="399"/>
    </location>
</feature>
<reference evidence="5 6" key="1">
    <citation type="journal article" date="2022" name="Syst. Appl. Microbiol.">
        <title>Rhodopirellula aestuarii sp. nov., a novel member of the genus Rhodopirellula isolated from brackish sediments collected in the Tagus River estuary, Portugal.</title>
        <authorList>
            <person name="Vitorino I.R."/>
            <person name="Klimek D."/>
            <person name="Calusinska M."/>
            <person name="Lobo-da-Cunha A."/>
            <person name="Vasconcelos V."/>
            <person name="Lage O.M."/>
        </authorList>
    </citation>
    <scope>NUCLEOTIDE SEQUENCE [LARGE SCALE GENOMIC DNA]</scope>
    <source>
        <strain evidence="5 6">ICT_H3.1</strain>
    </source>
</reference>
<dbReference type="InterPro" id="IPR023155">
    <property type="entry name" value="Cyt_c-552/4"/>
</dbReference>
<proteinExistence type="predicted"/>
<comment type="caution">
    <text evidence="5">The sequence shown here is derived from an EMBL/GenBank/DDBJ whole genome shotgun (WGS) entry which is preliminary data.</text>
</comment>
<dbReference type="InterPro" id="IPR051829">
    <property type="entry name" value="Multiheme_Cytochr_ET"/>
</dbReference>
<dbReference type="PROSITE" id="PS50005">
    <property type="entry name" value="TPR"/>
    <property type="match status" value="1"/>
</dbReference>
<protein>
    <recommendedName>
        <fullName evidence="4">Cytochrome c-552/4 domain-containing protein</fullName>
    </recommendedName>
</protein>
<dbReference type="InterPro" id="IPR011990">
    <property type="entry name" value="TPR-like_helical_dom_sf"/>
</dbReference>
<evidence type="ECO:0000259" key="4">
    <source>
        <dbReference type="Pfam" id="PF13435"/>
    </source>
</evidence>
<dbReference type="SUPFAM" id="SSF48695">
    <property type="entry name" value="Multiheme cytochromes"/>
    <property type="match status" value="1"/>
</dbReference>
<evidence type="ECO:0000256" key="2">
    <source>
        <dbReference type="PROSITE-ProRule" id="PRU00339"/>
    </source>
</evidence>
<dbReference type="SMART" id="SM00028">
    <property type="entry name" value="TPR"/>
    <property type="match status" value="1"/>
</dbReference>
<dbReference type="InterPro" id="IPR036280">
    <property type="entry name" value="Multihaem_cyt_sf"/>
</dbReference>
<dbReference type="SUPFAM" id="SSF48452">
    <property type="entry name" value="TPR-like"/>
    <property type="match status" value="1"/>
</dbReference>
<keyword evidence="6" id="KW-1185">Reference proteome</keyword>
<name>A0ABT0U7J0_9BACT</name>
<dbReference type="Gene3D" id="1.25.40.10">
    <property type="entry name" value="Tetratricopeptide repeat domain"/>
    <property type="match status" value="1"/>
</dbReference>
<dbReference type="Pfam" id="PF13435">
    <property type="entry name" value="Cytochrome_C554"/>
    <property type="match status" value="2"/>
</dbReference>
<feature type="compositionally biased region" description="Polar residues" evidence="3">
    <location>
        <begin position="1"/>
        <end position="18"/>
    </location>
</feature>
<feature type="domain" description="Cytochrome c-552/4" evidence="4">
    <location>
        <begin position="42"/>
        <end position="76"/>
    </location>
</feature>